<feature type="region of interest" description="Disordered" evidence="1">
    <location>
        <begin position="127"/>
        <end position="154"/>
    </location>
</feature>
<dbReference type="EMBL" id="JAUNZN010000002">
    <property type="protein sequence ID" value="KAK4828387.1"/>
    <property type="molecule type" value="Genomic_DNA"/>
</dbReference>
<name>A0AAN7NN01_MYCAM</name>
<organism evidence="2 3">
    <name type="scientific">Mycteria americana</name>
    <name type="common">Wood stork</name>
    <dbReference type="NCBI Taxonomy" id="33587"/>
    <lineage>
        <taxon>Eukaryota</taxon>
        <taxon>Metazoa</taxon>
        <taxon>Chordata</taxon>
        <taxon>Craniata</taxon>
        <taxon>Vertebrata</taxon>
        <taxon>Euteleostomi</taxon>
        <taxon>Archelosauria</taxon>
        <taxon>Archosauria</taxon>
        <taxon>Dinosauria</taxon>
        <taxon>Saurischia</taxon>
        <taxon>Theropoda</taxon>
        <taxon>Coelurosauria</taxon>
        <taxon>Aves</taxon>
        <taxon>Neognathae</taxon>
        <taxon>Neoaves</taxon>
        <taxon>Aequornithes</taxon>
        <taxon>Ciconiiformes</taxon>
        <taxon>Ciconiidae</taxon>
        <taxon>Mycteria</taxon>
    </lineage>
</organism>
<comment type="caution">
    <text evidence="2">The sequence shown here is derived from an EMBL/GenBank/DDBJ whole genome shotgun (WGS) entry which is preliminary data.</text>
</comment>
<proteinExistence type="predicted"/>
<feature type="compositionally biased region" description="Basic and acidic residues" evidence="1">
    <location>
        <begin position="127"/>
        <end position="143"/>
    </location>
</feature>
<sequence>MGGTPCWSRGREEEGVVETTCGELTPTSIPIPLRHLGGGDRNTGSDVEPGKKRGVEGKGSMLRNQSEPEKTRTPASAEYRVRSWHSCCRAEESSQAVPLFSDGQGDGLIGLEPNLSSQDLLQVSYKSEPKEKDYRRSAGRDNLPEGGASWRSAPVLMTGDSSTGDITEERTLAKQPQFPQTLLIRLVLQTLPQLCCPSLDTLQPLNVSLVGAQNRTQYSRCGLTSAEYKGTITSLVLLATLFLIQARMPLAFLATWAHCWLIFRQLSTNTPRSFSARQLSSHSSPSL</sequence>
<keyword evidence="3" id="KW-1185">Reference proteome</keyword>
<dbReference type="AlphaFoldDB" id="A0AAN7NN01"/>
<evidence type="ECO:0000256" key="1">
    <source>
        <dbReference type="SAM" id="MobiDB-lite"/>
    </source>
</evidence>
<reference evidence="2 3" key="1">
    <citation type="journal article" date="2023" name="J. Hered.">
        <title>Chromosome-level genome of the wood stork (Mycteria americana) provides insight into avian chromosome evolution.</title>
        <authorList>
            <person name="Flamio R. Jr."/>
            <person name="Ramstad K.M."/>
        </authorList>
    </citation>
    <scope>NUCLEOTIDE SEQUENCE [LARGE SCALE GENOMIC DNA]</scope>
    <source>
        <strain evidence="2">JAX WOST 10</strain>
    </source>
</reference>
<dbReference type="Proteomes" id="UP001333110">
    <property type="component" value="Unassembled WGS sequence"/>
</dbReference>
<gene>
    <name evidence="2" type="ORF">QYF61_026125</name>
</gene>
<evidence type="ECO:0000313" key="2">
    <source>
        <dbReference type="EMBL" id="KAK4828387.1"/>
    </source>
</evidence>
<feature type="region of interest" description="Disordered" evidence="1">
    <location>
        <begin position="23"/>
        <end position="77"/>
    </location>
</feature>
<protein>
    <submittedName>
        <fullName evidence="2">Uncharacterized protein</fullName>
    </submittedName>
</protein>
<evidence type="ECO:0000313" key="3">
    <source>
        <dbReference type="Proteomes" id="UP001333110"/>
    </source>
</evidence>
<accession>A0AAN7NN01</accession>